<proteinExistence type="predicted"/>
<evidence type="ECO:0000313" key="2">
    <source>
        <dbReference type="Proteomes" id="UP000027222"/>
    </source>
</evidence>
<organism evidence="1 2">
    <name type="scientific">Galerina marginata (strain CBS 339.88)</name>
    <dbReference type="NCBI Taxonomy" id="685588"/>
    <lineage>
        <taxon>Eukaryota</taxon>
        <taxon>Fungi</taxon>
        <taxon>Dikarya</taxon>
        <taxon>Basidiomycota</taxon>
        <taxon>Agaricomycotina</taxon>
        <taxon>Agaricomycetes</taxon>
        <taxon>Agaricomycetidae</taxon>
        <taxon>Agaricales</taxon>
        <taxon>Agaricineae</taxon>
        <taxon>Strophariaceae</taxon>
        <taxon>Galerina</taxon>
    </lineage>
</organism>
<dbReference type="HOGENOM" id="CLU_2574057_0_0_1"/>
<gene>
    <name evidence="1" type="ORF">GALMADRAFT_1234697</name>
</gene>
<keyword evidence="2" id="KW-1185">Reference proteome</keyword>
<accession>A0A067T804</accession>
<name>A0A067T804_GALM3</name>
<evidence type="ECO:0000313" key="1">
    <source>
        <dbReference type="EMBL" id="KDR79335.1"/>
    </source>
</evidence>
<dbReference type="EMBL" id="KL142373">
    <property type="protein sequence ID" value="KDR79335.1"/>
    <property type="molecule type" value="Genomic_DNA"/>
</dbReference>
<dbReference type="Proteomes" id="UP000027222">
    <property type="component" value="Unassembled WGS sequence"/>
</dbReference>
<reference evidence="2" key="1">
    <citation type="journal article" date="2014" name="Proc. Natl. Acad. Sci. U.S.A.">
        <title>Extensive sampling of basidiomycete genomes demonstrates inadequacy of the white-rot/brown-rot paradigm for wood decay fungi.</title>
        <authorList>
            <person name="Riley R."/>
            <person name="Salamov A.A."/>
            <person name="Brown D.W."/>
            <person name="Nagy L.G."/>
            <person name="Floudas D."/>
            <person name="Held B.W."/>
            <person name="Levasseur A."/>
            <person name="Lombard V."/>
            <person name="Morin E."/>
            <person name="Otillar R."/>
            <person name="Lindquist E.A."/>
            <person name="Sun H."/>
            <person name="LaButti K.M."/>
            <person name="Schmutz J."/>
            <person name="Jabbour D."/>
            <person name="Luo H."/>
            <person name="Baker S.E."/>
            <person name="Pisabarro A.G."/>
            <person name="Walton J.D."/>
            <person name="Blanchette R.A."/>
            <person name="Henrissat B."/>
            <person name="Martin F."/>
            <person name="Cullen D."/>
            <person name="Hibbett D.S."/>
            <person name="Grigoriev I.V."/>
        </authorList>
    </citation>
    <scope>NUCLEOTIDE SEQUENCE [LARGE SCALE GENOMIC DNA]</scope>
    <source>
        <strain evidence="2">CBS 339.88</strain>
    </source>
</reference>
<sequence length="81" mass="9206">MWLLGCPRKRWALFNNSKAKGLIFANAIVILAQSDRCDICSCQQKQSLVPATLPCLIHTVANPPHHEYYSTTKCLSKLEYR</sequence>
<dbReference type="AlphaFoldDB" id="A0A067T804"/>
<protein>
    <submittedName>
        <fullName evidence="1">Uncharacterized protein</fullName>
    </submittedName>
</protein>